<feature type="domain" description="Sugar phosphate transporter" evidence="2">
    <location>
        <begin position="2"/>
        <end position="50"/>
    </location>
</feature>
<dbReference type="Proteomes" id="UP000242913">
    <property type="component" value="Unassembled WGS sequence"/>
</dbReference>
<protein>
    <recommendedName>
        <fullName evidence="2">Sugar phosphate transporter domain-containing protein</fullName>
    </recommendedName>
</protein>
<sequence>MLSGILSFLQNLCAFILIHRLSALSYAVANATKRITVISVSLLTLHNPAKQFEKEYRTLPKSQTDLTKSDTSSVSLHASAIYNEKLTSELPSFNFIEIICCCPKMLEKKKTAE</sequence>
<reference evidence="3 4" key="1">
    <citation type="submission" date="2015-12" db="EMBL/GenBank/DDBJ databases">
        <title>Draft genome of the nematode, Onchocerca flexuosa.</title>
        <authorList>
            <person name="Mitreva M."/>
        </authorList>
    </citation>
    <scope>NUCLEOTIDE SEQUENCE [LARGE SCALE GENOMIC DNA]</scope>
    <source>
        <strain evidence="3">Red Deer</strain>
    </source>
</reference>
<name>A0A238BQK5_9BILA</name>
<gene>
    <name evidence="3" type="ORF">X798_05297</name>
</gene>
<dbReference type="EMBL" id="KZ270025">
    <property type="protein sequence ID" value="OZC07661.1"/>
    <property type="molecule type" value="Genomic_DNA"/>
</dbReference>
<proteinExistence type="predicted"/>
<evidence type="ECO:0000259" key="2">
    <source>
        <dbReference type="Pfam" id="PF03151"/>
    </source>
</evidence>
<dbReference type="InterPro" id="IPR004853">
    <property type="entry name" value="Sugar_P_trans_dom"/>
</dbReference>
<organism evidence="3 4">
    <name type="scientific">Onchocerca flexuosa</name>
    <dbReference type="NCBI Taxonomy" id="387005"/>
    <lineage>
        <taxon>Eukaryota</taxon>
        <taxon>Metazoa</taxon>
        <taxon>Ecdysozoa</taxon>
        <taxon>Nematoda</taxon>
        <taxon>Chromadorea</taxon>
        <taxon>Rhabditida</taxon>
        <taxon>Spirurina</taxon>
        <taxon>Spiruromorpha</taxon>
        <taxon>Filarioidea</taxon>
        <taxon>Onchocercidae</taxon>
        <taxon>Onchocerca</taxon>
    </lineage>
</organism>
<evidence type="ECO:0000313" key="4">
    <source>
        <dbReference type="Proteomes" id="UP000242913"/>
    </source>
</evidence>
<dbReference type="Pfam" id="PF03151">
    <property type="entry name" value="TPT"/>
    <property type="match status" value="1"/>
</dbReference>
<dbReference type="OrthoDB" id="6418713at2759"/>
<evidence type="ECO:0000256" key="1">
    <source>
        <dbReference type="SAM" id="SignalP"/>
    </source>
</evidence>
<dbReference type="AlphaFoldDB" id="A0A238BQK5"/>
<accession>A0A238BQK5</accession>
<keyword evidence="4" id="KW-1185">Reference proteome</keyword>
<keyword evidence="1" id="KW-0732">Signal</keyword>
<feature type="chain" id="PRO_5011991661" description="Sugar phosphate transporter domain-containing protein" evidence="1">
    <location>
        <begin position="24"/>
        <end position="113"/>
    </location>
</feature>
<evidence type="ECO:0000313" key="3">
    <source>
        <dbReference type="EMBL" id="OZC07661.1"/>
    </source>
</evidence>
<feature type="signal peptide" evidence="1">
    <location>
        <begin position="1"/>
        <end position="23"/>
    </location>
</feature>